<evidence type="ECO:0000313" key="17">
    <source>
        <dbReference type="RefSeq" id="XP_015188805.1"/>
    </source>
</evidence>
<evidence type="ECO:0000256" key="6">
    <source>
        <dbReference type="ARBA" id="ARBA00022824"/>
    </source>
</evidence>
<evidence type="ECO:0000256" key="4">
    <source>
        <dbReference type="ARBA" id="ARBA00022692"/>
    </source>
</evidence>
<dbReference type="GeneID" id="107072965"/>
<evidence type="ECO:0000256" key="1">
    <source>
        <dbReference type="ARBA" id="ARBA00004115"/>
    </source>
</evidence>
<dbReference type="InterPro" id="IPR052454">
    <property type="entry name" value="TMX_domain-containing"/>
</dbReference>
<feature type="domain" description="Thioredoxin" evidence="15">
    <location>
        <begin position="24"/>
        <end position="137"/>
    </location>
</feature>
<feature type="chain" id="PRO_5047477060" evidence="14">
    <location>
        <begin position="26"/>
        <end position="292"/>
    </location>
</feature>
<dbReference type="SUPFAM" id="SSF52833">
    <property type="entry name" value="Thioredoxin-like"/>
    <property type="match status" value="1"/>
</dbReference>
<evidence type="ECO:0000256" key="8">
    <source>
        <dbReference type="ARBA" id="ARBA00022989"/>
    </source>
</evidence>
<evidence type="ECO:0000313" key="16">
    <source>
        <dbReference type="Proteomes" id="UP000694924"/>
    </source>
</evidence>
<evidence type="ECO:0000256" key="2">
    <source>
        <dbReference type="ARBA" id="ARBA00022448"/>
    </source>
</evidence>
<evidence type="ECO:0000256" key="7">
    <source>
        <dbReference type="ARBA" id="ARBA00022982"/>
    </source>
</evidence>
<keyword evidence="10" id="KW-1015">Disulfide bond</keyword>
<evidence type="ECO:0000256" key="14">
    <source>
        <dbReference type="SAM" id="SignalP"/>
    </source>
</evidence>
<keyword evidence="5 14" id="KW-0732">Signal</keyword>
<dbReference type="InterPro" id="IPR013766">
    <property type="entry name" value="Thioredoxin_domain"/>
</dbReference>
<proteinExistence type="predicted"/>
<protein>
    <submittedName>
        <fullName evidence="17">Thioredoxin-related transmembrane protein 1</fullName>
    </submittedName>
</protein>
<keyword evidence="6" id="KW-0256">Endoplasmic reticulum</keyword>
<name>A0ABM1J8L7_POLDO</name>
<keyword evidence="2" id="KW-0813">Transport</keyword>
<dbReference type="Proteomes" id="UP000694924">
    <property type="component" value="Unplaced"/>
</dbReference>
<feature type="compositionally biased region" description="Acidic residues" evidence="12">
    <location>
        <begin position="251"/>
        <end position="263"/>
    </location>
</feature>
<dbReference type="RefSeq" id="XP_015188805.1">
    <property type="nucleotide sequence ID" value="XM_015333319.1"/>
</dbReference>
<evidence type="ECO:0000256" key="9">
    <source>
        <dbReference type="ARBA" id="ARBA00023136"/>
    </source>
</evidence>
<evidence type="ECO:0000259" key="15">
    <source>
        <dbReference type="PROSITE" id="PS51352"/>
    </source>
</evidence>
<feature type="region of interest" description="Disordered" evidence="12">
    <location>
        <begin position="217"/>
        <end position="292"/>
    </location>
</feature>
<keyword evidence="16" id="KW-1185">Reference proteome</keyword>
<dbReference type="PROSITE" id="PS00194">
    <property type="entry name" value="THIOREDOXIN_1"/>
    <property type="match status" value="1"/>
</dbReference>
<evidence type="ECO:0000256" key="10">
    <source>
        <dbReference type="ARBA" id="ARBA00023157"/>
    </source>
</evidence>
<evidence type="ECO:0000256" key="13">
    <source>
        <dbReference type="SAM" id="Phobius"/>
    </source>
</evidence>
<feature type="signal peptide" evidence="14">
    <location>
        <begin position="1"/>
        <end position="25"/>
    </location>
</feature>
<keyword evidence="7" id="KW-0249">Electron transport</keyword>
<dbReference type="PROSITE" id="PS51352">
    <property type="entry name" value="THIOREDOXIN_2"/>
    <property type="match status" value="1"/>
</dbReference>
<accession>A0ABM1J8L7</accession>
<gene>
    <name evidence="17" type="primary">LOC107072965</name>
</gene>
<keyword evidence="3" id="KW-0597">Phosphoprotein</keyword>
<dbReference type="InterPro" id="IPR036249">
    <property type="entry name" value="Thioredoxin-like_sf"/>
</dbReference>
<keyword evidence="8 13" id="KW-1133">Transmembrane helix</keyword>
<evidence type="ECO:0000256" key="5">
    <source>
        <dbReference type="ARBA" id="ARBA00022729"/>
    </source>
</evidence>
<keyword evidence="9 13" id="KW-0472">Membrane</keyword>
<dbReference type="InterPro" id="IPR017937">
    <property type="entry name" value="Thioredoxin_CS"/>
</dbReference>
<feature type="compositionally biased region" description="Basic residues" evidence="12">
    <location>
        <begin position="283"/>
        <end position="292"/>
    </location>
</feature>
<keyword evidence="4 13" id="KW-0812">Transmembrane</keyword>
<dbReference type="PANTHER" id="PTHR46107">
    <property type="entry name" value="DUMPY: SHORTER THAN WILD-TYPE"/>
    <property type="match status" value="1"/>
</dbReference>
<dbReference type="CDD" id="cd02994">
    <property type="entry name" value="PDI_a_TMX"/>
    <property type="match status" value="1"/>
</dbReference>
<comment type="subcellular location">
    <subcellularLocation>
        <location evidence="1">Endoplasmic reticulum membrane</location>
        <topology evidence="1">Single-pass type I membrane protein</topology>
    </subcellularLocation>
</comment>
<keyword evidence="11" id="KW-0676">Redox-active center</keyword>
<feature type="transmembrane region" description="Helical" evidence="13">
    <location>
        <begin position="183"/>
        <end position="212"/>
    </location>
</feature>
<evidence type="ECO:0000256" key="12">
    <source>
        <dbReference type="SAM" id="MobiDB-lite"/>
    </source>
</evidence>
<reference evidence="17" key="1">
    <citation type="submission" date="2025-08" db="UniProtKB">
        <authorList>
            <consortium name="RefSeq"/>
        </authorList>
    </citation>
    <scope>IDENTIFICATION</scope>
    <source>
        <tissue evidence="17">Whole body</tissue>
    </source>
</reference>
<evidence type="ECO:0000256" key="11">
    <source>
        <dbReference type="ARBA" id="ARBA00023284"/>
    </source>
</evidence>
<sequence>MSYVGMGRVFNIVCFYLLLLGVVSANNQRVAKESLVEKLDEENWDRMLRGEWMVEFYAPWCPACKALEPVWEHLASWKEKLHINVGKVDVTDSPGLSGRFMVTALPTIYHVVDGVFRQYKSPRDKENLIQFVTDKTWEKIDPIPSWKSPTSIHMSVLSQFFRLSQVLRGIHNNLMEDFGLPTWGSYLIFAITTIVLGALLGLIIVCLIDLIYPPKPMQSQGKKKQQDGSSAASQEKSSGDDEIVENVKDDLVDEEGSESEEVVVNETNSKEKDSKADTSSPNVRKRKPRKAD</sequence>
<dbReference type="Gene3D" id="3.40.30.10">
    <property type="entry name" value="Glutaredoxin"/>
    <property type="match status" value="1"/>
</dbReference>
<dbReference type="Pfam" id="PF00085">
    <property type="entry name" value="Thioredoxin"/>
    <property type="match status" value="1"/>
</dbReference>
<dbReference type="PANTHER" id="PTHR46107:SF3">
    <property type="entry name" value="THIOREDOXIN DOMAIN-CONTAINING PROTEIN"/>
    <property type="match status" value="1"/>
</dbReference>
<evidence type="ECO:0000256" key="3">
    <source>
        <dbReference type="ARBA" id="ARBA00022553"/>
    </source>
</evidence>
<organism evidence="16 17">
    <name type="scientific">Polistes dominula</name>
    <name type="common">European paper wasp</name>
    <name type="synonym">Vespa dominula</name>
    <dbReference type="NCBI Taxonomy" id="743375"/>
    <lineage>
        <taxon>Eukaryota</taxon>
        <taxon>Metazoa</taxon>
        <taxon>Ecdysozoa</taxon>
        <taxon>Arthropoda</taxon>
        <taxon>Hexapoda</taxon>
        <taxon>Insecta</taxon>
        <taxon>Pterygota</taxon>
        <taxon>Neoptera</taxon>
        <taxon>Endopterygota</taxon>
        <taxon>Hymenoptera</taxon>
        <taxon>Apocrita</taxon>
        <taxon>Aculeata</taxon>
        <taxon>Vespoidea</taxon>
        <taxon>Vespidae</taxon>
        <taxon>Polistinae</taxon>
        <taxon>Polistini</taxon>
        <taxon>Polistes</taxon>
    </lineage>
</organism>